<evidence type="ECO:0000259" key="2">
    <source>
        <dbReference type="Pfam" id="PF01298"/>
    </source>
</evidence>
<protein>
    <recommendedName>
        <fullName evidence="2">Transferrin-binding protein B C-lobe/N-lobe beta-barrel domain-containing protein</fullName>
    </recommendedName>
</protein>
<sequence>MTYKILLAIPFAAALTACGGADDTTGTTTAAAQIATTGVSLASTGSFPTGNNSMTLVQDGKVSFVNNEVINVKVNPLSTTASSNRKDFTFDVEIYGKTVSMTWNATEGYYTGRIDGKDIYLKPKETGSDGGSWVASYDRLEIKGRNSSYTVWSVPLVYGYETADATVAAATGTATYTGNGRLSLQMPTDREWRNLDASLSVDFGNQTVGGSMKISDAIDHGNMTAGTLIIPTTAISGNGFDATNAQITINQSTNSANNSTTQYALGNAEVSGTFYGVNGGVLGGVITADGTVNVTDTNGVVTSNAVVVNGGYIAED</sequence>
<dbReference type="SUPFAM" id="SSF56925">
    <property type="entry name" value="OMPA-like"/>
    <property type="match status" value="1"/>
</dbReference>
<dbReference type="Proteomes" id="UP000028680">
    <property type="component" value="Chromosome"/>
</dbReference>
<dbReference type="KEGG" id="ptp:RCA23_c20760"/>
<evidence type="ECO:0000313" key="4">
    <source>
        <dbReference type="Proteomes" id="UP000028680"/>
    </source>
</evidence>
<dbReference type="Gene3D" id="2.40.160.90">
    <property type="match status" value="1"/>
</dbReference>
<feature type="chain" id="PRO_5042879902" description="Transferrin-binding protein B C-lobe/N-lobe beta-barrel domain-containing protein" evidence="1">
    <location>
        <begin position="22"/>
        <end position="316"/>
    </location>
</feature>
<dbReference type="Pfam" id="PF01298">
    <property type="entry name" value="TbpB_B_D"/>
    <property type="match status" value="1"/>
</dbReference>
<dbReference type="InterPro" id="IPR001677">
    <property type="entry name" value="TbpB_B_D"/>
</dbReference>
<gene>
    <name evidence="3" type="ORF">RCA23_c20760</name>
</gene>
<dbReference type="PROSITE" id="PS51257">
    <property type="entry name" value="PROKAR_LIPOPROTEIN"/>
    <property type="match status" value="1"/>
</dbReference>
<accession>A0AAN0VIW2</accession>
<keyword evidence="4" id="KW-1185">Reference proteome</keyword>
<dbReference type="EMBL" id="CP003984">
    <property type="protein sequence ID" value="AII87607.1"/>
    <property type="molecule type" value="Genomic_DNA"/>
</dbReference>
<dbReference type="InterPro" id="IPR011250">
    <property type="entry name" value="OMP/PagP_B-barrel"/>
</dbReference>
<organism evidence="3 4">
    <name type="scientific">Planktomarina temperata RCA23</name>
    <dbReference type="NCBI Taxonomy" id="666509"/>
    <lineage>
        <taxon>Bacteria</taxon>
        <taxon>Pseudomonadati</taxon>
        <taxon>Pseudomonadota</taxon>
        <taxon>Alphaproteobacteria</taxon>
        <taxon>Rhodobacterales</taxon>
        <taxon>Paracoccaceae</taxon>
        <taxon>Planktomarina</taxon>
    </lineage>
</organism>
<dbReference type="AlphaFoldDB" id="A0AAN0VIW2"/>
<keyword evidence="1" id="KW-0732">Signal</keyword>
<dbReference type="RefSeq" id="WP_044050293.1">
    <property type="nucleotide sequence ID" value="NZ_CP003984.1"/>
</dbReference>
<feature type="domain" description="Transferrin-binding protein B C-lobe/N-lobe beta-barrel" evidence="2">
    <location>
        <begin position="171"/>
        <end position="289"/>
    </location>
</feature>
<reference evidence="3 4" key="1">
    <citation type="journal article" date="2014" name="ISME J.">
        <title>Adaptation of an abundant Roseobacter RCA organism to pelagic systems revealed by genomic and transcriptomic analyses.</title>
        <authorList>
            <person name="Voget S."/>
            <person name="Wemheuer B."/>
            <person name="Brinkhoff T."/>
            <person name="Vollmers J."/>
            <person name="Dietrich S."/>
            <person name="Giebel H.A."/>
            <person name="Beardsley C."/>
            <person name="Sardemann C."/>
            <person name="Bakenhus I."/>
            <person name="Billerbeck S."/>
            <person name="Daniel R."/>
            <person name="Simon M."/>
        </authorList>
    </citation>
    <scope>NUCLEOTIDE SEQUENCE [LARGE SCALE GENOMIC DNA]</scope>
    <source>
        <strain evidence="3 4">RCA23</strain>
    </source>
</reference>
<evidence type="ECO:0000313" key="3">
    <source>
        <dbReference type="EMBL" id="AII87607.1"/>
    </source>
</evidence>
<name>A0AAN0VIW2_9RHOB</name>
<evidence type="ECO:0000256" key="1">
    <source>
        <dbReference type="SAM" id="SignalP"/>
    </source>
</evidence>
<feature type="signal peptide" evidence="1">
    <location>
        <begin position="1"/>
        <end position="21"/>
    </location>
</feature>
<proteinExistence type="predicted"/>